<sequence length="144" mass="16183">DVIVMVATHAQDKQQKEFVTQVLMMLLQSADRVKYLRRNNLQEIPHFIFKEPVSGITVNAIVMVAGNALQIKLKMSVLMREAELLDVGHVRYLNTLSLEILFLSSTVVASSLIVVVNVLENGHVTAKSLSTSVTKWRNLERNLL</sequence>
<dbReference type="AlphaFoldDB" id="A0A0B7B033"/>
<dbReference type="EMBL" id="HACG01039372">
    <property type="protein sequence ID" value="CEK86237.1"/>
    <property type="molecule type" value="Transcribed_RNA"/>
</dbReference>
<gene>
    <name evidence="1" type="primary">ORF152680</name>
</gene>
<reference evidence="1" key="1">
    <citation type="submission" date="2014-12" db="EMBL/GenBank/DDBJ databases">
        <title>Insight into the proteome of Arion vulgaris.</title>
        <authorList>
            <person name="Aradska J."/>
            <person name="Bulat T."/>
            <person name="Smidak R."/>
            <person name="Sarate P."/>
            <person name="Gangsoo J."/>
            <person name="Sialana F."/>
            <person name="Bilban M."/>
            <person name="Lubec G."/>
        </authorList>
    </citation>
    <scope>NUCLEOTIDE SEQUENCE</scope>
    <source>
        <tissue evidence="1">Skin</tissue>
    </source>
</reference>
<accession>A0A0B7B033</accession>
<evidence type="ECO:0000313" key="1">
    <source>
        <dbReference type="EMBL" id="CEK86237.1"/>
    </source>
</evidence>
<protein>
    <submittedName>
        <fullName evidence="1">Uncharacterized protein</fullName>
    </submittedName>
</protein>
<name>A0A0B7B033_9EUPU</name>
<proteinExistence type="predicted"/>
<organism evidence="1">
    <name type="scientific">Arion vulgaris</name>
    <dbReference type="NCBI Taxonomy" id="1028688"/>
    <lineage>
        <taxon>Eukaryota</taxon>
        <taxon>Metazoa</taxon>
        <taxon>Spiralia</taxon>
        <taxon>Lophotrochozoa</taxon>
        <taxon>Mollusca</taxon>
        <taxon>Gastropoda</taxon>
        <taxon>Heterobranchia</taxon>
        <taxon>Euthyneura</taxon>
        <taxon>Panpulmonata</taxon>
        <taxon>Eupulmonata</taxon>
        <taxon>Stylommatophora</taxon>
        <taxon>Helicina</taxon>
        <taxon>Arionoidea</taxon>
        <taxon>Arionidae</taxon>
        <taxon>Arion</taxon>
    </lineage>
</organism>
<feature type="non-terminal residue" evidence="1">
    <location>
        <position position="1"/>
    </location>
</feature>